<name>A0A0F9J0W2_9ZZZZ</name>
<protein>
    <submittedName>
        <fullName evidence="1">Uncharacterized protein</fullName>
    </submittedName>
</protein>
<dbReference type="AlphaFoldDB" id="A0A0F9J0W2"/>
<evidence type="ECO:0000313" key="1">
    <source>
        <dbReference type="EMBL" id="KKM26039.1"/>
    </source>
</evidence>
<reference evidence="1" key="1">
    <citation type="journal article" date="2015" name="Nature">
        <title>Complex archaea that bridge the gap between prokaryotes and eukaryotes.</title>
        <authorList>
            <person name="Spang A."/>
            <person name="Saw J.H."/>
            <person name="Jorgensen S.L."/>
            <person name="Zaremba-Niedzwiedzka K."/>
            <person name="Martijn J."/>
            <person name="Lind A.E."/>
            <person name="van Eijk R."/>
            <person name="Schleper C."/>
            <person name="Guy L."/>
            <person name="Ettema T.J."/>
        </authorList>
    </citation>
    <scope>NUCLEOTIDE SEQUENCE</scope>
</reference>
<comment type="caution">
    <text evidence="1">The sequence shown here is derived from an EMBL/GenBank/DDBJ whole genome shotgun (WGS) entry which is preliminary data.</text>
</comment>
<dbReference type="EMBL" id="LAZR01012588">
    <property type="protein sequence ID" value="KKM26039.1"/>
    <property type="molecule type" value="Genomic_DNA"/>
</dbReference>
<gene>
    <name evidence="1" type="ORF">LCGC14_1588940</name>
</gene>
<accession>A0A0F9J0W2</accession>
<proteinExistence type="predicted"/>
<organism evidence="1">
    <name type="scientific">marine sediment metagenome</name>
    <dbReference type="NCBI Taxonomy" id="412755"/>
    <lineage>
        <taxon>unclassified sequences</taxon>
        <taxon>metagenomes</taxon>
        <taxon>ecological metagenomes</taxon>
    </lineage>
</organism>
<sequence length="64" mass="7636">MSSQNKSESTYQEQKEEAEIIMECYEAMKKRVAIRTNYQLLFMELEGKIEKLSQKTSQRNLDKK</sequence>